<sequence>MLKERAGAVAPHNPKRVRQVRARVRRRRTVRALAAGVAVAGLATAGWLAFPGTPEAAKPVDRVAVTPGSPAPETFTSRDGTAYRRVALQSVDYPGEKAVTLTIPLNGKPLDLAAFCESPGTGGPMVRIEAKRFYSSAPGNCAPTMRLTGLDLPERAKEVKIVIDPRVGGWACVGKRKPSDCTPEARQPAPEPREVSLAFYEWTPPERPVDPGTVPEPPAEFDGYRKVGVKSGVWPGKRSVTFEVEGHGGTVAVDAICSGELAGRLRIARAFNGRGGSEGGCAIAGKDRFGGVMTEFPAPRGKRVRVTLTLRAEGETTNRPVGWRIGLYRK</sequence>
<keyword evidence="1" id="KW-1133">Transmembrane helix</keyword>
<evidence type="ECO:0000256" key="1">
    <source>
        <dbReference type="SAM" id="Phobius"/>
    </source>
</evidence>
<evidence type="ECO:0000313" key="3">
    <source>
        <dbReference type="Proteomes" id="UP001501578"/>
    </source>
</evidence>
<reference evidence="3" key="1">
    <citation type="journal article" date="2019" name="Int. J. Syst. Evol. Microbiol.">
        <title>The Global Catalogue of Microorganisms (GCM) 10K type strain sequencing project: providing services to taxonomists for standard genome sequencing and annotation.</title>
        <authorList>
            <consortium name="The Broad Institute Genomics Platform"/>
            <consortium name="The Broad Institute Genome Sequencing Center for Infectious Disease"/>
            <person name="Wu L."/>
            <person name="Ma J."/>
        </authorList>
    </citation>
    <scope>NUCLEOTIDE SEQUENCE [LARGE SCALE GENOMIC DNA]</scope>
    <source>
        <strain evidence="3">JCM 11136</strain>
    </source>
</reference>
<organism evidence="2 3">
    <name type="scientific">Nonomuraea longicatena</name>
    <dbReference type="NCBI Taxonomy" id="83682"/>
    <lineage>
        <taxon>Bacteria</taxon>
        <taxon>Bacillati</taxon>
        <taxon>Actinomycetota</taxon>
        <taxon>Actinomycetes</taxon>
        <taxon>Streptosporangiales</taxon>
        <taxon>Streptosporangiaceae</taxon>
        <taxon>Nonomuraea</taxon>
    </lineage>
</organism>
<keyword evidence="3" id="KW-1185">Reference proteome</keyword>
<gene>
    <name evidence="2" type="ORF">GCM10009560_58910</name>
</gene>
<feature type="transmembrane region" description="Helical" evidence="1">
    <location>
        <begin position="30"/>
        <end position="50"/>
    </location>
</feature>
<keyword evidence="1" id="KW-0472">Membrane</keyword>
<protein>
    <submittedName>
        <fullName evidence="2">Uncharacterized protein</fullName>
    </submittedName>
</protein>
<comment type="caution">
    <text evidence="2">The sequence shown here is derived from an EMBL/GenBank/DDBJ whole genome shotgun (WGS) entry which is preliminary data.</text>
</comment>
<evidence type="ECO:0000313" key="2">
    <source>
        <dbReference type="EMBL" id="GAA0944684.1"/>
    </source>
</evidence>
<keyword evidence="1" id="KW-0812">Transmembrane</keyword>
<proteinExistence type="predicted"/>
<dbReference type="Proteomes" id="UP001501578">
    <property type="component" value="Unassembled WGS sequence"/>
</dbReference>
<dbReference type="EMBL" id="BAAAHQ010000036">
    <property type="protein sequence ID" value="GAA0944684.1"/>
    <property type="molecule type" value="Genomic_DNA"/>
</dbReference>
<name>A0ABP4B6F5_9ACTN</name>
<accession>A0ABP4B6F5</accession>